<evidence type="ECO:0000313" key="2">
    <source>
        <dbReference type="Proteomes" id="UP001189915"/>
    </source>
</evidence>
<accession>A0AAD2B5S2</accession>
<gene>
    <name evidence="1" type="ORF">LMG18091_03331</name>
</gene>
<protein>
    <submittedName>
        <fullName evidence="1">Uncharacterized protein</fullName>
    </submittedName>
</protein>
<dbReference type="EMBL" id="CATWAF010000004">
    <property type="protein sequence ID" value="CAJ0701022.1"/>
    <property type="molecule type" value="Genomic_DNA"/>
</dbReference>
<keyword evidence="2" id="KW-1185">Reference proteome</keyword>
<dbReference type="AlphaFoldDB" id="A0AAD2B5S2"/>
<evidence type="ECO:0000313" key="1">
    <source>
        <dbReference type="EMBL" id="CAJ0701022.1"/>
    </source>
</evidence>
<comment type="caution">
    <text evidence="1">The sequence shown here is derived from an EMBL/GenBank/DDBJ whole genome shotgun (WGS) entry which is preliminary data.</text>
</comment>
<name>A0AAD2B5S2_9RALS</name>
<organism evidence="1 2">
    <name type="scientific">Ralstonia wenshanensis</name>
    <dbReference type="NCBI Taxonomy" id="2842456"/>
    <lineage>
        <taxon>Bacteria</taxon>
        <taxon>Pseudomonadati</taxon>
        <taxon>Pseudomonadota</taxon>
        <taxon>Betaproteobacteria</taxon>
        <taxon>Burkholderiales</taxon>
        <taxon>Burkholderiaceae</taxon>
        <taxon>Ralstonia</taxon>
    </lineage>
</organism>
<proteinExistence type="predicted"/>
<sequence length="275" mass="31178">MNHKLDLLDNAMDSLEEALRKFEEGDKGDQKAYKFCVLHMAHFIELIFKHHITEKHPLLIYANPFAPKIDPATAKTIGLWEAVNFINNEDKDAVAGDFKKDLDWLKRLRNDIEHHKFEMDVATARITIGRLFRSVLEFLDSYSVVDVEKRIPDATKAIFKVLSDEYQFKLHDALKTADEVEAANPPDPKDPDADPVRTGCEACGNNTMVVNEDSGSGYRCTFCDNEDGDDLPASCSCCGQRLTIGDLETWHDDVTGVEYRCYYCTGRYAADRDRG</sequence>
<dbReference type="RefSeq" id="WP_316870652.1">
    <property type="nucleotide sequence ID" value="NZ_CATWAF010000004.1"/>
</dbReference>
<dbReference type="Proteomes" id="UP001189915">
    <property type="component" value="Unassembled WGS sequence"/>
</dbReference>
<reference evidence="1 2" key="1">
    <citation type="submission" date="2023-07" db="EMBL/GenBank/DDBJ databases">
        <authorList>
            <person name="Peeters C."/>
        </authorList>
    </citation>
    <scope>NUCLEOTIDE SEQUENCE [LARGE SCALE GENOMIC DNA]</scope>
    <source>
        <strain evidence="1 2">LMG 18091</strain>
    </source>
</reference>